<keyword evidence="8" id="KW-0648">Protein biosynthesis</keyword>
<proteinExistence type="predicted"/>
<protein>
    <submittedName>
        <fullName evidence="8">Transcription initiation factor TFIID, subunit TAF1</fullName>
    </submittedName>
</protein>
<feature type="domain" description="Transcription initiation factor TFIID subunit 1 histone acetyltransferase" evidence="6">
    <location>
        <begin position="372"/>
        <end position="805"/>
    </location>
</feature>
<evidence type="ECO:0000256" key="2">
    <source>
        <dbReference type="ARBA" id="ARBA00023015"/>
    </source>
</evidence>
<dbReference type="PANTHER" id="PTHR13900:SF0">
    <property type="entry name" value="TRANSCRIPTION INITIATION FACTOR TFIID SUBUNIT 1"/>
    <property type="match status" value="1"/>
</dbReference>
<dbReference type="GO" id="GO:0003743">
    <property type="term" value="F:translation initiation factor activity"/>
    <property type="evidence" value="ECO:0007669"/>
    <property type="project" value="UniProtKB-KW"/>
</dbReference>
<keyword evidence="8" id="KW-0396">Initiation factor</keyword>
<dbReference type="GO" id="GO:0004402">
    <property type="term" value="F:histone acetyltransferase activity"/>
    <property type="evidence" value="ECO:0007669"/>
    <property type="project" value="InterPro"/>
</dbReference>
<evidence type="ECO:0000256" key="3">
    <source>
        <dbReference type="ARBA" id="ARBA00023163"/>
    </source>
</evidence>
<feature type="compositionally biased region" description="Low complexity" evidence="5">
    <location>
        <begin position="105"/>
        <end position="122"/>
    </location>
</feature>
<evidence type="ECO:0000256" key="5">
    <source>
        <dbReference type="SAM" id="MobiDB-lite"/>
    </source>
</evidence>
<accession>A0A0F7SSX4</accession>
<sequence length="1063" mass="119479">MAEDYSFLGDLALEAVLAEVGEGAEGLSNVGLGGSKRALGKDDIYNDNWEDDEDNLGAGKGKDWEKEIDEEMKTSVCYQTSCLFPYKYYLQGLAMLNKTNSNAISTASPSASPSSSAVSSPAPAATASLMDVKSEPVEVSLPPVSPIKPPVRVERTIEEMFPDFRKGETLNFVDMFSNPSRFAKIPKGKPKKRYREHIKPLSPPRVGFPSLLESPPAPRVKTLSRILPKPPNLDAENVWEDTEGVEDDELLEKARARVHSCTDWYWDIGVNDPRSYDMVNMMEWETQIMFDSSGPPLNKRRRPDTLTPFNRELDEGSWANLIMFDSTKSPRPEFLRPIEEEESVDATNVVKKPSSPKQVVSARLAPTNLDPYNISNDHHYEGMKHRVRQTFGSIIVQHSYPALKLQLPYFPSNIKLTFEPVKSAKTFKDKVGRKLGKGGDIAEGLRKPGDLTLKDTSSFVLWEFSEEHPPIMSGFGMGSVLVNYYRKTDDNDEFVPRLDLGEPFVLDPKDEPPYSTFAPIEHGQTQPTLYNNLIKAPLFRHNAEPTDFLVIRNTVKGEPKYYIREIKNLFVIGQTIPSVQIPGPHARLVSGTAKHRTHQVAFRLLQKAKGNRMKLSRLMKYFPDTHELQMRQRLKDFLEFHRRGPHQQSWRLKTGIKFPDPTELIKMVAPESVMMIESMQVGLRVLQDAGYGVSEKEEKDEDEAKMDTEQKLAPWIMTKTYVHSQRDKAWVQLYGEGDPTGRGEGFSFIRVSMKDIFLREGETVEDRKAFVASLPKGQQKQGHVVQERVFREEAKRIWDLQHSSLSNPIPPELSDDEADGQGQNRRRSISSKPPAVGNRDDEGYPYGGSSPAQYSPFPGASRGRSPSAMSRASSVDRDDAISVGSKGYGAGGGGKALKIKRLIKGEWKTEIVRDINVINAYVRKRQLIEEKETAAEAVMPTGDVERDKRMKRFIQDELDKLKKNQTRRINRKKALAGDENGNTKQTTSRKCANCGVIGHMKTNRKCPRWAEFNQTQEAEPQSSLSASGLPLGISSAVDHLPSSFFAIPEAELPKLKLNLGKKK</sequence>
<name>A0A0F7SSX4_PHARH</name>
<keyword evidence="4" id="KW-0539">Nucleus</keyword>
<dbReference type="InterPro" id="IPR022591">
    <property type="entry name" value="TAF1_HAT_dom"/>
</dbReference>
<evidence type="ECO:0000313" key="8">
    <source>
        <dbReference type="EMBL" id="CED83739.1"/>
    </source>
</evidence>
<dbReference type="Pfam" id="PF15288">
    <property type="entry name" value="zf-CCHC_6"/>
    <property type="match status" value="1"/>
</dbReference>
<reference evidence="8" key="1">
    <citation type="submission" date="2014-08" db="EMBL/GenBank/DDBJ databases">
        <authorList>
            <person name="Sharma Rahul"/>
            <person name="Thines Marco"/>
        </authorList>
    </citation>
    <scope>NUCLEOTIDE SEQUENCE</scope>
</reference>
<keyword evidence="3" id="KW-0804">Transcription</keyword>
<comment type="subcellular location">
    <subcellularLocation>
        <location evidence="1">Nucleus</location>
    </subcellularLocation>
</comment>
<evidence type="ECO:0000259" key="6">
    <source>
        <dbReference type="Pfam" id="PF12157"/>
    </source>
</evidence>
<feature type="region of interest" description="Disordered" evidence="5">
    <location>
        <begin position="801"/>
        <end position="892"/>
    </location>
</feature>
<feature type="domain" description="Zinc knuckle" evidence="7">
    <location>
        <begin position="989"/>
        <end position="1007"/>
    </location>
</feature>
<dbReference type="Pfam" id="PF12157">
    <property type="entry name" value="DUF3591"/>
    <property type="match status" value="1"/>
</dbReference>
<dbReference type="EMBL" id="LN483157">
    <property type="protein sequence ID" value="CED83739.1"/>
    <property type="molecule type" value="Genomic_DNA"/>
</dbReference>
<dbReference type="AlphaFoldDB" id="A0A0F7SSX4"/>
<feature type="region of interest" description="Disordered" evidence="5">
    <location>
        <begin position="103"/>
        <end position="122"/>
    </location>
</feature>
<dbReference type="GO" id="GO:0016251">
    <property type="term" value="F:RNA polymerase II general transcription initiation factor activity"/>
    <property type="evidence" value="ECO:0007669"/>
    <property type="project" value="InterPro"/>
</dbReference>
<dbReference type="InterPro" id="IPR040240">
    <property type="entry name" value="TAF1"/>
</dbReference>
<evidence type="ECO:0000256" key="4">
    <source>
        <dbReference type="ARBA" id="ARBA00023242"/>
    </source>
</evidence>
<evidence type="ECO:0000259" key="7">
    <source>
        <dbReference type="Pfam" id="PF15288"/>
    </source>
</evidence>
<dbReference type="GO" id="GO:0017025">
    <property type="term" value="F:TBP-class protein binding"/>
    <property type="evidence" value="ECO:0007669"/>
    <property type="project" value="InterPro"/>
</dbReference>
<dbReference type="InterPro" id="IPR041670">
    <property type="entry name" value="Znf-CCHC_6"/>
</dbReference>
<organism evidence="8">
    <name type="scientific">Phaffia rhodozyma</name>
    <name type="common">Yeast</name>
    <name type="synonym">Xanthophyllomyces dendrorhous</name>
    <dbReference type="NCBI Taxonomy" id="264483"/>
    <lineage>
        <taxon>Eukaryota</taxon>
        <taxon>Fungi</taxon>
        <taxon>Dikarya</taxon>
        <taxon>Basidiomycota</taxon>
        <taxon>Agaricomycotina</taxon>
        <taxon>Tremellomycetes</taxon>
        <taxon>Cystofilobasidiales</taxon>
        <taxon>Mrakiaceae</taxon>
        <taxon>Phaffia</taxon>
    </lineage>
</organism>
<dbReference type="GO" id="GO:0051123">
    <property type="term" value="P:RNA polymerase II preinitiation complex assembly"/>
    <property type="evidence" value="ECO:0007669"/>
    <property type="project" value="TreeGrafter"/>
</dbReference>
<evidence type="ECO:0000256" key="1">
    <source>
        <dbReference type="ARBA" id="ARBA00004123"/>
    </source>
</evidence>
<dbReference type="GO" id="GO:0005669">
    <property type="term" value="C:transcription factor TFIID complex"/>
    <property type="evidence" value="ECO:0007669"/>
    <property type="project" value="InterPro"/>
</dbReference>
<dbReference type="PANTHER" id="PTHR13900">
    <property type="entry name" value="TRANSCRIPTION INITIATION FACTOR TFIID"/>
    <property type="match status" value="1"/>
</dbReference>
<keyword evidence="2" id="KW-0805">Transcription regulation</keyword>